<dbReference type="InterPro" id="IPR000573">
    <property type="entry name" value="AconitaseA/IPMdHydase_ssu_swvl"/>
</dbReference>
<comment type="catalytic activity">
    <reaction evidence="1">
        <text>(2R,3S)-3-isopropylmalate = (2S)-2-isopropylmalate</text>
        <dbReference type="Rhea" id="RHEA:32287"/>
        <dbReference type="ChEBI" id="CHEBI:1178"/>
        <dbReference type="ChEBI" id="CHEBI:35121"/>
        <dbReference type="EC" id="4.2.1.33"/>
    </reaction>
</comment>
<dbReference type="RefSeq" id="WP_263389352.1">
    <property type="nucleotide sequence ID" value="NZ_JAOVQN010000018.1"/>
</dbReference>
<gene>
    <name evidence="12" type="primary">leuD</name>
    <name evidence="12" type="ORF">OEZ49_16555</name>
</gene>
<evidence type="ECO:0000256" key="9">
    <source>
        <dbReference type="ARBA" id="ARBA00023239"/>
    </source>
</evidence>
<evidence type="ECO:0000256" key="3">
    <source>
        <dbReference type="ARBA" id="ARBA00004729"/>
    </source>
</evidence>
<accession>A0ABT2WU04</accession>
<comment type="function">
    <text evidence="2">Catalyzes the isomerization between 2-isopropylmalate and 3-isopropylmalate, via the formation of 2-isopropylmaleate.</text>
</comment>
<evidence type="ECO:0000256" key="2">
    <source>
        <dbReference type="ARBA" id="ARBA00002695"/>
    </source>
</evidence>
<dbReference type="InterPro" id="IPR015928">
    <property type="entry name" value="Aconitase/3IPM_dehydase_swvl"/>
</dbReference>
<keyword evidence="13" id="KW-1185">Reference proteome</keyword>
<proteinExistence type="inferred from homology"/>
<dbReference type="NCBIfam" id="NF002458">
    <property type="entry name" value="PRK01641.1"/>
    <property type="match status" value="1"/>
</dbReference>
<name>A0ABT2WU04_9RHOB</name>
<sequence length="208" mass="22038">MAGWAEQRGKAVLLPMANIDTDQLIPARFMSTPRAEGYGRFLLHDVRRASEGALDAEFPLNAHPDACILVAGRNFGSGSSREAAVYALVDAGIRVVVAPSFGDIFAGNAVNNGLLPAQVTETDAELLTKALSSGPAQGSADLASRLMSIAGVSVPFQLDEVWRTKLLNGWDDIDLTRQHAADIAAYRARLLSEPGRFPFGGASSCSQP</sequence>
<keyword evidence="7" id="KW-0432">Leucine biosynthesis</keyword>
<evidence type="ECO:0000256" key="8">
    <source>
        <dbReference type="ARBA" id="ARBA00022605"/>
    </source>
</evidence>
<comment type="caution">
    <text evidence="12">The sequence shown here is derived from an EMBL/GenBank/DDBJ whole genome shotgun (WGS) entry which is preliminary data.</text>
</comment>
<evidence type="ECO:0000256" key="4">
    <source>
        <dbReference type="ARBA" id="ARBA00009845"/>
    </source>
</evidence>
<dbReference type="GO" id="GO:0003861">
    <property type="term" value="F:3-isopropylmalate dehydratase activity"/>
    <property type="evidence" value="ECO:0007669"/>
    <property type="project" value="UniProtKB-EC"/>
</dbReference>
<dbReference type="PANTHER" id="PTHR43345:SF5">
    <property type="entry name" value="3-ISOPROPYLMALATE DEHYDRATASE SMALL SUBUNIT"/>
    <property type="match status" value="1"/>
</dbReference>
<evidence type="ECO:0000259" key="11">
    <source>
        <dbReference type="Pfam" id="PF00694"/>
    </source>
</evidence>
<keyword evidence="8" id="KW-0028">Amino-acid biosynthesis</keyword>
<dbReference type="InterPro" id="IPR033940">
    <property type="entry name" value="IPMI_Swivel"/>
</dbReference>
<evidence type="ECO:0000256" key="6">
    <source>
        <dbReference type="ARBA" id="ARBA00011998"/>
    </source>
</evidence>
<protein>
    <recommendedName>
        <fullName evidence="6">3-isopropylmalate dehydratase</fullName>
        <ecNumber evidence="6">4.2.1.33</ecNumber>
    </recommendedName>
</protein>
<keyword evidence="10" id="KW-0100">Branched-chain amino acid biosynthesis</keyword>
<dbReference type="CDD" id="cd01577">
    <property type="entry name" value="IPMI_Swivel"/>
    <property type="match status" value="1"/>
</dbReference>
<evidence type="ECO:0000313" key="13">
    <source>
        <dbReference type="Proteomes" id="UP001321014"/>
    </source>
</evidence>
<comment type="similarity">
    <text evidence="4">Belongs to the LeuD family. LeuD type 1 subfamily.</text>
</comment>
<dbReference type="Pfam" id="PF00694">
    <property type="entry name" value="Aconitase_C"/>
    <property type="match status" value="1"/>
</dbReference>
<dbReference type="PANTHER" id="PTHR43345">
    <property type="entry name" value="3-ISOPROPYLMALATE DEHYDRATASE SMALL SUBUNIT 2-RELATED-RELATED"/>
    <property type="match status" value="1"/>
</dbReference>
<evidence type="ECO:0000256" key="5">
    <source>
        <dbReference type="ARBA" id="ARBA00011271"/>
    </source>
</evidence>
<dbReference type="Proteomes" id="UP001321014">
    <property type="component" value="Unassembled WGS sequence"/>
</dbReference>
<dbReference type="NCBIfam" id="TIGR00171">
    <property type="entry name" value="leuD"/>
    <property type="match status" value="1"/>
</dbReference>
<dbReference type="EMBL" id="JAOVQN010000018">
    <property type="protein sequence ID" value="MCU9839387.1"/>
    <property type="molecule type" value="Genomic_DNA"/>
</dbReference>
<comment type="subunit">
    <text evidence="5">Heterodimer of LeuC and LeuD.</text>
</comment>
<evidence type="ECO:0000313" key="12">
    <source>
        <dbReference type="EMBL" id="MCU9839387.1"/>
    </source>
</evidence>
<reference evidence="12 13" key="1">
    <citation type="submission" date="2022-10" db="EMBL/GenBank/DDBJ databases">
        <title>Ruegeria sp. nov., isolated from ocean surface water.</title>
        <authorList>
            <person name="He W."/>
            <person name="Wang L."/>
            <person name="Zhang D.-F."/>
        </authorList>
    </citation>
    <scope>NUCLEOTIDE SEQUENCE [LARGE SCALE GENOMIC DNA]</scope>
    <source>
        <strain evidence="12 13">WL0004</strain>
    </source>
</reference>
<feature type="domain" description="Aconitase A/isopropylmalate dehydratase small subunit swivel" evidence="11">
    <location>
        <begin position="3"/>
        <end position="120"/>
    </location>
</feature>
<evidence type="ECO:0000256" key="1">
    <source>
        <dbReference type="ARBA" id="ARBA00000491"/>
    </source>
</evidence>
<comment type="pathway">
    <text evidence="3">Amino-acid biosynthesis; L-leucine biosynthesis; L-leucine from 3-methyl-2-oxobutanoate: step 2/4.</text>
</comment>
<dbReference type="Gene3D" id="3.20.19.10">
    <property type="entry name" value="Aconitase, domain 4"/>
    <property type="match status" value="1"/>
</dbReference>
<dbReference type="EC" id="4.2.1.33" evidence="6"/>
<evidence type="ECO:0000256" key="7">
    <source>
        <dbReference type="ARBA" id="ARBA00022430"/>
    </source>
</evidence>
<keyword evidence="9 12" id="KW-0456">Lyase</keyword>
<dbReference type="InterPro" id="IPR004431">
    <property type="entry name" value="3-IsopropMal_deHydase_ssu"/>
</dbReference>
<dbReference type="SUPFAM" id="SSF52016">
    <property type="entry name" value="LeuD/IlvD-like"/>
    <property type="match status" value="1"/>
</dbReference>
<dbReference type="InterPro" id="IPR050075">
    <property type="entry name" value="LeuD"/>
</dbReference>
<organism evidence="12 13">
    <name type="scientific">Ruegeria marisflavi</name>
    <dbReference type="NCBI Taxonomy" id="2984152"/>
    <lineage>
        <taxon>Bacteria</taxon>
        <taxon>Pseudomonadati</taxon>
        <taxon>Pseudomonadota</taxon>
        <taxon>Alphaproteobacteria</taxon>
        <taxon>Rhodobacterales</taxon>
        <taxon>Roseobacteraceae</taxon>
        <taxon>Ruegeria</taxon>
    </lineage>
</organism>
<evidence type="ECO:0000256" key="10">
    <source>
        <dbReference type="ARBA" id="ARBA00023304"/>
    </source>
</evidence>